<feature type="transmembrane region" description="Helical" evidence="1">
    <location>
        <begin position="20"/>
        <end position="52"/>
    </location>
</feature>
<dbReference type="RefSeq" id="WP_176946872.1">
    <property type="nucleotide sequence ID" value="NZ_FNCC01000009.1"/>
</dbReference>
<dbReference type="AlphaFoldDB" id="A0A1G7V992"/>
<name>A0A1G7V992_9PSEU</name>
<protein>
    <submittedName>
        <fullName evidence="2">Uncharacterized protein</fullName>
    </submittedName>
</protein>
<evidence type="ECO:0000313" key="3">
    <source>
        <dbReference type="Proteomes" id="UP000199623"/>
    </source>
</evidence>
<keyword evidence="1" id="KW-1133">Transmembrane helix</keyword>
<dbReference type="Proteomes" id="UP000199623">
    <property type="component" value="Unassembled WGS sequence"/>
</dbReference>
<keyword evidence="3" id="KW-1185">Reference proteome</keyword>
<keyword evidence="1" id="KW-0472">Membrane</keyword>
<organism evidence="2 3">
    <name type="scientific">Lentzea fradiae</name>
    <dbReference type="NCBI Taxonomy" id="200378"/>
    <lineage>
        <taxon>Bacteria</taxon>
        <taxon>Bacillati</taxon>
        <taxon>Actinomycetota</taxon>
        <taxon>Actinomycetes</taxon>
        <taxon>Pseudonocardiales</taxon>
        <taxon>Pseudonocardiaceae</taxon>
        <taxon>Lentzea</taxon>
    </lineage>
</organism>
<sequence>MTPTSTRTPTRRPLRAWPFYLVALALVIAGVLLPHALMIAAGLIIAGSAGLAHKPADR</sequence>
<reference evidence="3" key="1">
    <citation type="submission" date="2016-10" db="EMBL/GenBank/DDBJ databases">
        <authorList>
            <person name="Varghese N."/>
            <person name="Submissions S."/>
        </authorList>
    </citation>
    <scope>NUCLEOTIDE SEQUENCE [LARGE SCALE GENOMIC DNA]</scope>
    <source>
        <strain evidence="3">CGMCC 4.3506</strain>
    </source>
</reference>
<accession>A0A1G7V992</accession>
<evidence type="ECO:0000256" key="1">
    <source>
        <dbReference type="SAM" id="Phobius"/>
    </source>
</evidence>
<evidence type="ECO:0000313" key="2">
    <source>
        <dbReference type="EMBL" id="SDG56333.1"/>
    </source>
</evidence>
<gene>
    <name evidence="2" type="ORF">SAMN05216553_10992</name>
</gene>
<dbReference type="EMBL" id="FNCC01000009">
    <property type="protein sequence ID" value="SDG56333.1"/>
    <property type="molecule type" value="Genomic_DNA"/>
</dbReference>
<proteinExistence type="predicted"/>
<keyword evidence="1" id="KW-0812">Transmembrane</keyword>